<name>A0ABR9ZVP3_9FIRM</name>
<dbReference type="SUPFAM" id="SSF53448">
    <property type="entry name" value="Nucleotide-diphospho-sugar transferases"/>
    <property type="match status" value="1"/>
</dbReference>
<dbReference type="Gene3D" id="3.90.550.10">
    <property type="entry name" value="Spore Coat Polysaccharide Biosynthesis Protein SpsA, Chain A"/>
    <property type="match status" value="1"/>
</dbReference>
<evidence type="ECO:0000313" key="2">
    <source>
        <dbReference type="EMBL" id="MBF4694514.1"/>
    </source>
</evidence>
<gene>
    <name evidence="2" type="ORF">ISU02_15495</name>
</gene>
<dbReference type="PANTHER" id="PTHR10859:SF91">
    <property type="entry name" value="DOLICHYL-PHOSPHATE BETA-GLUCOSYLTRANSFERASE"/>
    <property type="match status" value="1"/>
</dbReference>
<feature type="domain" description="Glycosyltransferase 2-like" evidence="1">
    <location>
        <begin position="5"/>
        <end position="173"/>
    </location>
</feature>
<dbReference type="Proteomes" id="UP000614200">
    <property type="component" value="Unassembled WGS sequence"/>
</dbReference>
<dbReference type="InterPro" id="IPR029044">
    <property type="entry name" value="Nucleotide-diphossugar_trans"/>
</dbReference>
<comment type="caution">
    <text evidence="2">The sequence shown here is derived from an EMBL/GenBank/DDBJ whole genome shotgun (WGS) entry which is preliminary data.</text>
</comment>
<dbReference type="EMBL" id="JADKNH010000009">
    <property type="protein sequence ID" value="MBF4694514.1"/>
    <property type="molecule type" value="Genomic_DNA"/>
</dbReference>
<dbReference type="PANTHER" id="PTHR10859">
    <property type="entry name" value="GLYCOSYL TRANSFERASE"/>
    <property type="match status" value="1"/>
</dbReference>
<dbReference type="Pfam" id="PF00535">
    <property type="entry name" value="Glycos_transf_2"/>
    <property type="match status" value="1"/>
</dbReference>
<sequence length="239" mass="27863">MTLNILFPVLNEENRLEQGILKTLDYLKHLETVTFKLTIVDNGSMDKTGEISARLCEMHSEVEYIRISERGVGAAFRAGVAENTCDYVGYMDVDLSTDIHHLEEVITLFKTHHSIDVINGSRLNKASHTIGRKWYRNLSSYGLTFLLKLFLQMKATDSICGFKFFKHQVAKELIALSSDEKGWFFIIELLLRAERLSYQVVELPVRWEDDHNTTVHYFKLITNYLIQIKRLFIEFHFKH</sequence>
<proteinExistence type="predicted"/>
<dbReference type="RefSeq" id="WP_194702748.1">
    <property type="nucleotide sequence ID" value="NZ_JADKNH010000009.1"/>
</dbReference>
<protein>
    <submittedName>
        <fullName evidence="2">Glycosyltransferase</fullName>
    </submittedName>
</protein>
<evidence type="ECO:0000313" key="3">
    <source>
        <dbReference type="Proteomes" id="UP000614200"/>
    </source>
</evidence>
<evidence type="ECO:0000259" key="1">
    <source>
        <dbReference type="Pfam" id="PF00535"/>
    </source>
</evidence>
<accession>A0ABR9ZVP3</accession>
<dbReference type="InterPro" id="IPR001173">
    <property type="entry name" value="Glyco_trans_2-like"/>
</dbReference>
<keyword evidence="3" id="KW-1185">Reference proteome</keyword>
<reference evidence="2 3" key="1">
    <citation type="submission" date="2020-11" db="EMBL/GenBank/DDBJ databases">
        <title>Fusibacter basophilias sp. nov.</title>
        <authorList>
            <person name="Qiu D."/>
        </authorList>
    </citation>
    <scope>NUCLEOTIDE SEQUENCE [LARGE SCALE GENOMIC DNA]</scope>
    <source>
        <strain evidence="2 3">Q10-2</strain>
    </source>
</reference>
<organism evidence="2 3">
    <name type="scientific">Fusibacter ferrireducens</name>
    <dbReference type="NCBI Taxonomy" id="2785058"/>
    <lineage>
        <taxon>Bacteria</taxon>
        <taxon>Bacillati</taxon>
        <taxon>Bacillota</taxon>
        <taxon>Clostridia</taxon>
        <taxon>Eubacteriales</taxon>
        <taxon>Eubacteriales Family XII. Incertae Sedis</taxon>
        <taxon>Fusibacter</taxon>
    </lineage>
</organism>